<dbReference type="InterPro" id="IPR024032">
    <property type="entry name" value="rSAM_paired_HxsC"/>
</dbReference>
<dbReference type="GO" id="GO:0003824">
    <property type="term" value="F:catalytic activity"/>
    <property type="evidence" value="ECO:0007669"/>
    <property type="project" value="InterPro"/>
</dbReference>
<feature type="domain" description="Radical SAM core" evidence="6">
    <location>
        <begin position="103"/>
        <end position="328"/>
    </location>
</feature>
<gene>
    <name evidence="7" type="ORF">Lade_1504</name>
</gene>
<comment type="caution">
    <text evidence="7">The sequence shown here is derived from an EMBL/GenBank/DDBJ whole genome shotgun (WGS) entry which is preliminary data.</text>
</comment>
<evidence type="ECO:0000259" key="6">
    <source>
        <dbReference type="PROSITE" id="PS51918"/>
    </source>
</evidence>
<dbReference type="GO" id="GO:0046872">
    <property type="term" value="F:metal ion binding"/>
    <property type="evidence" value="ECO:0007669"/>
    <property type="project" value="UniProtKB-KW"/>
</dbReference>
<dbReference type="NCBIfam" id="TIGR03977">
    <property type="entry name" value="rSAM_pair_HxsC"/>
    <property type="match status" value="1"/>
</dbReference>
<accession>A0A0W0R2C0</accession>
<evidence type="ECO:0000256" key="3">
    <source>
        <dbReference type="ARBA" id="ARBA00022723"/>
    </source>
</evidence>
<keyword evidence="2" id="KW-0949">S-adenosyl-L-methionine</keyword>
<sequence length="386" mass="44050">MMKLYSRIKPLTNTNLTERFVGKISDNPNIPTALRSSLIFLKKNNELMPLPSGFHSYFIFDENQLSNKNFCNVFLLPPEFNYLANDDIAVINPEKNSVKVLFRKNSPFNSILVTENCNNFCLMCSQPPRNINDRYLVNEILSMIPLISPTASEIGITGGEPTLLGDDLVTMFKRFKACLPNTAIHVLTNGRNFTNTNLVKNIASVDHPDLMFGIPLYSDVPNIHDYVVQANNAYNETLKGIINLKSLNQKVEIRVVIHKQTYKRLPQLAEFITRNLLFVDHIALMGLEMMGFTKANIDSLWIDPVDYQSELVEAVNILDRFRMNVSIYNHQLCLLDKSLWRFAKKSISDWKNEYMPECNGCSIKSECGGFFSSAHFKYSDHIKAIT</sequence>
<dbReference type="STRING" id="45056.Lade_1504"/>
<dbReference type="InterPro" id="IPR058240">
    <property type="entry name" value="rSAM_sf"/>
</dbReference>
<organism evidence="7 8">
    <name type="scientific">Legionella adelaidensis</name>
    <dbReference type="NCBI Taxonomy" id="45056"/>
    <lineage>
        <taxon>Bacteria</taxon>
        <taxon>Pseudomonadati</taxon>
        <taxon>Pseudomonadota</taxon>
        <taxon>Gammaproteobacteria</taxon>
        <taxon>Legionellales</taxon>
        <taxon>Legionellaceae</taxon>
        <taxon>Legionella</taxon>
    </lineage>
</organism>
<evidence type="ECO:0000256" key="5">
    <source>
        <dbReference type="ARBA" id="ARBA00023014"/>
    </source>
</evidence>
<evidence type="ECO:0000256" key="4">
    <source>
        <dbReference type="ARBA" id="ARBA00023004"/>
    </source>
</evidence>
<comment type="cofactor">
    <cofactor evidence="1">
        <name>[4Fe-4S] cluster</name>
        <dbReference type="ChEBI" id="CHEBI:49883"/>
    </cofactor>
</comment>
<evidence type="ECO:0000313" key="7">
    <source>
        <dbReference type="EMBL" id="KTC65131.1"/>
    </source>
</evidence>
<dbReference type="SFLD" id="SFLDG01067">
    <property type="entry name" value="SPASM/twitch_domain_containing"/>
    <property type="match status" value="1"/>
</dbReference>
<dbReference type="InterPro" id="IPR050377">
    <property type="entry name" value="Radical_SAM_PqqE_MftC-like"/>
</dbReference>
<keyword evidence="8" id="KW-1185">Reference proteome</keyword>
<evidence type="ECO:0000313" key="8">
    <source>
        <dbReference type="Proteomes" id="UP000054859"/>
    </source>
</evidence>
<reference evidence="7 8" key="1">
    <citation type="submission" date="2015-11" db="EMBL/GenBank/DDBJ databases">
        <title>Identification of large and diverse effector repertoires of 38 Legionella species.</title>
        <authorList>
            <person name="Burstein D."/>
            <person name="Amaro F."/>
            <person name="Zusman T."/>
            <person name="Lifshitz Z."/>
            <person name="Cohen O."/>
            <person name="Gilbert J.A."/>
            <person name="Pupko T."/>
            <person name="Shuman H.A."/>
            <person name="Segal G."/>
        </authorList>
    </citation>
    <scope>NUCLEOTIDE SEQUENCE [LARGE SCALE GENOMIC DNA]</scope>
    <source>
        <strain evidence="7 8">1762-AUS-E</strain>
    </source>
</reference>
<dbReference type="Pfam" id="PF04055">
    <property type="entry name" value="Radical_SAM"/>
    <property type="match status" value="1"/>
</dbReference>
<dbReference type="OrthoDB" id="4501241at2"/>
<keyword evidence="5" id="KW-0411">Iron-sulfur</keyword>
<dbReference type="PANTHER" id="PTHR11228">
    <property type="entry name" value="RADICAL SAM DOMAIN PROTEIN"/>
    <property type="match status" value="1"/>
</dbReference>
<dbReference type="SUPFAM" id="SSF102114">
    <property type="entry name" value="Radical SAM enzymes"/>
    <property type="match status" value="1"/>
</dbReference>
<evidence type="ECO:0000256" key="2">
    <source>
        <dbReference type="ARBA" id="ARBA00022691"/>
    </source>
</evidence>
<dbReference type="Gene3D" id="3.20.20.70">
    <property type="entry name" value="Aldolase class I"/>
    <property type="match status" value="1"/>
</dbReference>
<dbReference type="GO" id="GO:0051536">
    <property type="term" value="F:iron-sulfur cluster binding"/>
    <property type="evidence" value="ECO:0007669"/>
    <property type="project" value="UniProtKB-KW"/>
</dbReference>
<dbReference type="PATRIC" id="fig|45056.6.peg.1553"/>
<dbReference type="InterPro" id="IPR013785">
    <property type="entry name" value="Aldolase_TIM"/>
</dbReference>
<dbReference type="SFLD" id="SFLDG01103">
    <property type="entry name" value="Uncharacterised_Radical_SAM_Su"/>
    <property type="match status" value="1"/>
</dbReference>
<name>A0A0W0R2C0_9GAMM</name>
<keyword evidence="4" id="KW-0408">Iron</keyword>
<dbReference type="PROSITE" id="PS51918">
    <property type="entry name" value="RADICAL_SAM"/>
    <property type="match status" value="1"/>
</dbReference>
<dbReference type="AlphaFoldDB" id="A0A0W0R2C0"/>
<dbReference type="PANTHER" id="PTHR11228:SF7">
    <property type="entry name" value="PQQA PEPTIDE CYCLASE"/>
    <property type="match status" value="1"/>
</dbReference>
<proteinExistence type="predicted"/>
<dbReference type="InterPro" id="IPR007197">
    <property type="entry name" value="rSAM"/>
</dbReference>
<dbReference type="Proteomes" id="UP000054859">
    <property type="component" value="Unassembled WGS sequence"/>
</dbReference>
<dbReference type="EMBL" id="LNKA01000009">
    <property type="protein sequence ID" value="KTC65131.1"/>
    <property type="molecule type" value="Genomic_DNA"/>
</dbReference>
<keyword evidence="3" id="KW-0479">Metal-binding</keyword>
<dbReference type="SFLD" id="SFLDS00029">
    <property type="entry name" value="Radical_SAM"/>
    <property type="match status" value="1"/>
</dbReference>
<protein>
    <submittedName>
        <fullName evidence="7">Molybdenum cofactor biosynthesis protein A</fullName>
    </submittedName>
</protein>
<evidence type="ECO:0000256" key="1">
    <source>
        <dbReference type="ARBA" id="ARBA00001966"/>
    </source>
</evidence>
<dbReference type="CDD" id="cd01335">
    <property type="entry name" value="Radical_SAM"/>
    <property type="match status" value="1"/>
</dbReference>